<evidence type="ECO:0000313" key="8">
    <source>
        <dbReference type="Proteomes" id="UP000077202"/>
    </source>
</evidence>
<dbReference type="Proteomes" id="UP001162541">
    <property type="component" value="Chromosome 6"/>
</dbReference>
<dbReference type="EMBL" id="LVLJ01002188">
    <property type="protein sequence ID" value="OAE26417.1"/>
    <property type="molecule type" value="Genomic_DNA"/>
</dbReference>
<evidence type="ECO:0000256" key="3">
    <source>
        <dbReference type="ARBA" id="ARBA00023004"/>
    </source>
</evidence>
<evidence type="ECO:0000313" key="7">
    <source>
        <dbReference type="EMBL" id="OAE26417.1"/>
    </source>
</evidence>
<dbReference type="Proteomes" id="UP000077202">
    <property type="component" value="Unassembled WGS sequence"/>
</dbReference>
<keyword evidence="2 4" id="KW-0479">Metal-binding</keyword>
<evidence type="ECO:0000256" key="4">
    <source>
        <dbReference type="RuleBase" id="RU003682"/>
    </source>
</evidence>
<name>A0A176W047_MARPO</name>
<evidence type="ECO:0000313" key="9">
    <source>
        <dbReference type="Proteomes" id="UP001162541"/>
    </source>
</evidence>
<dbReference type="PANTHER" id="PTHR47991">
    <property type="entry name" value="OXOGLUTARATE/IRON-DEPENDENT DIOXYGENASE"/>
    <property type="match status" value="1"/>
</dbReference>
<proteinExistence type="inferred from homology"/>
<dbReference type="PROSITE" id="PS51471">
    <property type="entry name" value="FE2OG_OXY"/>
    <property type="match status" value="1"/>
</dbReference>
<dbReference type="Pfam" id="PF14226">
    <property type="entry name" value="DIOX_N"/>
    <property type="match status" value="1"/>
</dbReference>
<dbReference type="Gene3D" id="2.60.120.330">
    <property type="entry name" value="B-lactam Antibiotic, Isopenicillin N Synthase, Chain"/>
    <property type="match status" value="1"/>
</dbReference>
<reference evidence="6" key="2">
    <citation type="journal article" date="2019" name="Curr. Biol.">
        <title>Chromatin organization in early land plants reveals an ancestral association between H3K27me3, transposons, and constitutive heterochromatin.</title>
        <authorList>
            <person name="Montgomery S.A."/>
            <person name="Tanizawa Y."/>
            <person name="Galik B."/>
            <person name="Wang N."/>
            <person name="Ito T."/>
            <person name="Mochizuki T."/>
            <person name="Akimcheva S."/>
            <person name="Bowman J."/>
            <person name="Cognat V."/>
            <person name="Drouard L."/>
            <person name="Ekker H."/>
            <person name="Houng S."/>
            <person name="Kohchi T."/>
            <person name="Lin S."/>
            <person name="Liu L.D."/>
            <person name="Nakamura Y."/>
            <person name="Valeeva L.R."/>
            <person name="Shakirov E.V."/>
            <person name="Shippen D.E."/>
            <person name="Wei W."/>
            <person name="Yagura M."/>
            <person name="Yamaoka S."/>
            <person name="Yamato K.T."/>
            <person name="Liu C."/>
            <person name="Berger F."/>
        </authorList>
    </citation>
    <scope>NUCLEOTIDE SEQUENCE [LARGE SCALE GENOMIC DNA]</scope>
    <source>
        <strain evidence="6">Tak-1</strain>
    </source>
</reference>
<dbReference type="InterPro" id="IPR005123">
    <property type="entry name" value="Oxoglu/Fe-dep_dioxygenase_dom"/>
</dbReference>
<organism evidence="7 8">
    <name type="scientific">Marchantia polymorpha subsp. ruderalis</name>
    <dbReference type="NCBI Taxonomy" id="1480154"/>
    <lineage>
        <taxon>Eukaryota</taxon>
        <taxon>Viridiplantae</taxon>
        <taxon>Streptophyta</taxon>
        <taxon>Embryophyta</taxon>
        <taxon>Marchantiophyta</taxon>
        <taxon>Marchantiopsida</taxon>
        <taxon>Marchantiidae</taxon>
        <taxon>Marchantiales</taxon>
        <taxon>Marchantiaceae</taxon>
        <taxon>Marchantia</taxon>
    </lineage>
</organism>
<feature type="domain" description="Fe2OG dioxygenase" evidence="5">
    <location>
        <begin position="194"/>
        <end position="300"/>
    </location>
</feature>
<evidence type="ECO:0000256" key="2">
    <source>
        <dbReference type="ARBA" id="ARBA00022723"/>
    </source>
</evidence>
<protein>
    <recommendedName>
        <fullName evidence="5">Fe2OG dioxygenase domain-containing protein</fullName>
    </recommendedName>
</protein>
<gene>
    <name evidence="7" type="ORF">AXG93_131s1270</name>
    <name evidence="6" type="ORF">Mp_6g19000</name>
</gene>
<accession>A0A176W047</accession>
<reference evidence="9" key="3">
    <citation type="journal article" date="2020" name="Curr. Biol.">
        <title>Chromatin organization in early land plants reveals an ancestral association between H3K27me3, transposons, and constitutive heterochromatin.</title>
        <authorList>
            <person name="Montgomery S.A."/>
            <person name="Tanizawa Y."/>
            <person name="Galik B."/>
            <person name="Wang N."/>
            <person name="Ito T."/>
            <person name="Mochizuki T."/>
            <person name="Akimcheva S."/>
            <person name="Bowman J.L."/>
            <person name="Cognat V."/>
            <person name="Marechal-Drouard L."/>
            <person name="Ekker H."/>
            <person name="Hong S.F."/>
            <person name="Kohchi T."/>
            <person name="Lin S.S."/>
            <person name="Liu L.D."/>
            <person name="Nakamura Y."/>
            <person name="Valeeva L.R."/>
            <person name="Shakirov E.V."/>
            <person name="Shippen D.E."/>
            <person name="Wei W.L."/>
            <person name="Yagura M."/>
            <person name="Yamaoka S."/>
            <person name="Yamato K.T."/>
            <person name="Liu C."/>
            <person name="Berger F."/>
        </authorList>
    </citation>
    <scope>NUCLEOTIDE SEQUENCE [LARGE SCALE GENOMIC DNA]</scope>
    <source>
        <strain evidence="9">Tak-1</strain>
    </source>
</reference>
<dbReference type="GO" id="GO:0046872">
    <property type="term" value="F:metal ion binding"/>
    <property type="evidence" value="ECO:0007669"/>
    <property type="project" value="UniProtKB-KW"/>
</dbReference>
<dbReference type="Pfam" id="PF03171">
    <property type="entry name" value="2OG-FeII_Oxy"/>
    <property type="match status" value="1"/>
</dbReference>
<keyword evidence="3 4" id="KW-0408">Iron</keyword>
<dbReference type="SUPFAM" id="SSF51197">
    <property type="entry name" value="Clavaminate synthase-like"/>
    <property type="match status" value="1"/>
</dbReference>
<dbReference type="InterPro" id="IPR027443">
    <property type="entry name" value="IPNS-like_sf"/>
</dbReference>
<evidence type="ECO:0000256" key="1">
    <source>
        <dbReference type="ARBA" id="ARBA00008056"/>
    </source>
</evidence>
<dbReference type="EMBL" id="AP019871">
    <property type="protein sequence ID" value="BBN15365.1"/>
    <property type="molecule type" value="Genomic_DNA"/>
</dbReference>
<keyword evidence="8" id="KW-1185">Reference proteome</keyword>
<sequence>MELPGNTHAEMRRFHRKHGVTELMMRLNTHEVPEYYVKPVSERRIVEADEDLEQIPCINLQAPMSEDLLTAVARACTEWGFFYLINHGVPVSHLQDMQRCTREFFSLPHQEKLKINTPAGNAGPVHFGGGGNRDWREVLRIHFAPISESDKDYWPSKPVGFRSLLEEHENHLQRLSVNILSIISLSLGLNEDFLIEACGEAKSSITVNHAPPSLDPSLTMGHRTHSDPNMLTIILQDDVGGLQVQKGNRWFNVRPMENSFVVNIGDQVQILSNAKYKSCLHRVVNNNHSPRTSTAFFIAPSRNTTIGPAPVLVDENESPVYPNMVYGDYLDDFYEQAHCPDSSYPELRETEN</sequence>
<evidence type="ECO:0000259" key="5">
    <source>
        <dbReference type="PROSITE" id="PS51471"/>
    </source>
</evidence>
<evidence type="ECO:0000313" key="6">
    <source>
        <dbReference type="EMBL" id="BBN15365.1"/>
    </source>
</evidence>
<comment type="similarity">
    <text evidence="1 4">Belongs to the iron/ascorbate-dependent oxidoreductase family.</text>
</comment>
<keyword evidence="4" id="KW-0560">Oxidoreductase</keyword>
<reference evidence="7 8" key="1">
    <citation type="submission" date="2016-03" db="EMBL/GenBank/DDBJ databases">
        <title>Mechanisms controlling the formation of the plant cell surface in tip-growing cells are functionally conserved among land plants.</title>
        <authorList>
            <person name="Honkanen S."/>
            <person name="Jones V.A."/>
            <person name="Morieri G."/>
            <person name="Champion C."/>
            <person name="Hetherington A.J."/>
            <person name="Kelly S."/>
            <person name="Saint-Marcoux D."/>
            <person name="Proust H."/>
            <person name="Prescott H."/>
            <person name="Dolan L."/>
        </authorList>
    </citation>
    <scope>NUCLEOTIDE SEQUENCE [LARGE SCALE GENOMIC DNA]</scope>
    <source>
        <strain evidence="8">cv. Tak-1 and cv. Tak-2</strain>
        <tissue evidence="7">Whole gametophyte</tissue>
    </source>
</reference>
<dbReference type="InterPro" id="IPR050295">
    <property type="entry name" value="Plant_2OG-oxidoreductases"/>
</dbReference>
<dbReference type="InterPro" id="IPR044861">
    <property type="entry name" value="IPNS-like_FE2OG_OXY"/>
</dbReference>
<dbReference type="InterPro" id="IPR026992">
    <property type="entry name" value="DIOX_N"/>
</dbReference>
<dbReference type="AlphaFoldDB" id="A0A176W047"/>
<dbReference type="GO" id="GO:0016491">
    <property type="term" value="F:oxidoreductase activity"/>
    <property type="evidence" value="ECO:0007669"/>
    <property type="project" value="UniProtKB-KW"/>
</dbReference>